<feature type="signal peptide" evidence="7">
    <location>
        <begin position="1"/>
        <end position="18"/>
    </location>
</feature>
<evidence type="ECO:0000313" key="9">
    <source>
        <dbReference type="EMBL" id="KAF7992292.1"/>
    </source>
</evidence>
<evidence type="ECO:0000256" key="6">
    <source>
        <dbReference type="ARBA" id="ARBA00023180"/>
    </source>
</evidence>
<dbReference type="EMBL" id="JACMRX010000003">
    <property type="protein sequence ID" value="KAF7992292.1"/>
    <property type="molecule type" value="Genomic_DNA"/>
</dbReference>
<reference evidence="9 10" key="1">
    <citation type="submission" date="2020-08" db="EMBL/GenBank/DDBJ databases">
        <title>Aphidius gifuensis genome sequencing and assembly.</title>
        <authorList>
            <person name="Du Z."/>
        </authorList>
    </citation>
    <scope>NUCLEOTIDE SEQUENCE [LARGE SCALE GENOMIC DNA]</scope>
    <source>
        <strain evidence="9">YNYX2018</strain>
        <tissue evidence="9">Adults</tissue>
    </source>
</reference>
<accession>A0A834XTL9</accession>
<evidence type="ECO:0000256" key="4">
    <source>
        <dbReference type="ARBA" id="ARBA00022963"/>
    </source>
</evidence>
<dbReference type="GO" id="GO:0016787">
    <property type="term" value="F:hydrolase activity"/>
    <property type="evidence" value="ECO:0007669"/>
    <property type="project" value="UniProtKB-KW"/>
</dbReference>
<dbReference type="FunFam" id="3.40.50.1820:FF:000021">
    <property type="entry name" value="Lipase"/>
    <property type="match status" value="1"/>
</dbReference>
<dbReference type="AlphaFoldDB" id="A0A834XTL9"/>
<evidence type="ECO:0000256" key="1">
    <source>
        <dbReference type="ARBA" id="ARBA00010701"/>
    </source>
</evidence>
<organism evidence="9 10">
    <name type="scientific">Aphidius gifuensis</name>
    <name type="common">Parasitoid wasp</name>
    <dbReference type="NCBI Taxonomy" id="684658"/>
    <lineage>
        <taxon>Eukaryota</taxon>
        <taxon>Metazoa</taxon>
        <taxon>Ecdysozoa</taxon>
        <taxon>Arthropoda</taxon>
        <taxon>Hexapoda</taxon>
        <taxon>Insecta</taxon>
        <taxon>Pterygota</taxon>
        <taxon>Neoptera</taxon>
        <taxon>Endopterygota</taxon>
        <taxon>Hymenoptera</taxon>
        <taxon>Apocrita</taxon>
        <taxon>Ichneumonoidea</taxon>
        <taxon>Braconidae</taxon>
        <taxon>Aphidiinae</taxon>
        <taxon>Aphidius</taxon>
    </lineage>
</organism>
<comment type="caution">
    <text evidence="9">The sequence shown here is derived from an EMBL/GenBank/DDBJ whole genome shotgun (WGS) entry which is preliminary data.</text>
</comment>
<keyword evidence="4" id="KW-0442">Lipid degradation</keyword>
<dbReference type="InterPro" id="IPR029058">
    <property type="entry name" value="AB_hydrolase_fold"/>
</dbReference>
<feature type="chain" id="PRO_5032719243" description="Partial AB-hydrolase lipase domain-containing protein" evidence="7">
    <location>
        <begin position="19"/>
        <end position="650"/>
    </location>
</feature>
<dbReference type="Gene3D" id="3.40.50.1820">
    <property type="entry name" value="alpha/beta hydrolase"/>
    <property type="match status" value="2"/>
</dbReference>
<dbReference type="PANTHER" id="PTHR11005">
    <property type="entry name" value="LYSOSOMAL ACID LIPASE-RELATED"/>
    <property type="match status" value="1"/>
</dbReference>
<evidence type="ECO:0000313" key="10">
    <source>
        <dbReference type="Proteomes" id="UP000639338"/>
    </source>
</evidence>
<dbReference type="Pfam" id="PF04083">
    <property type="entry name" value="Abhydro_lipase"/>
    <property type="match status" value="1"/>
</dbReference>
<dbReference type="GO" id="GO:0016042">
    <property type="term" value="P:lipid catabolic process"/>
    <property type="evidence" value="ECO:0007669"/>
    <property type="project" value="UniProtKB-KW"/>
</dbReference>
<evidence type="ECO:0000256" key="5">
    <source>
        <dbReference type="ARBA" id="ARBA00023098"/>
    </source>
</evidence>
<dbReference type="InterPro" id="IPR006693">
    <property type="entry name" value="AB_hydrolase_lipase"/>
</dbReference>
<evidence type="ECO:0000259" key="8">
    <source>
        <dbReference type="Pfam" id="PF04083"/>
    </source>
</evidence>
<keyword evidence="10" id="KW-1185">Reference proteome</keyword>
<keyword evidence="5" id="KW-0443">Lipid metabolism</keyword>
<dbReference type="OrthoDB" id="9974421at2759"/>
<keyword evidence="2 7" id="KW-0732">Signal</keyword>
<evidence type="ECO:0000256" key="7">
    <source>
        <dbReference type="SAM" id="SignalP"/>
    </source>
</evidence>
<proteinExistence type="inferred from homology"/>
<gene>
    <name evidence="9" type="ORF">HCN44_001617</name>
</gene>
<sequence>MLRLKIICIILIIKITLAIENNGLNEYFQNSENNLFHLDILPEYKIERLEFMLDNEDSDGIEDSSNGTIIYRIPSGPKSPKAEGKRPALIQHGILCNTNNCTVNKPQIAIVYLLVDQGYDVWLGISNNFTAENLISNEEIEKKKLEKIAKCILSFVNQSELLVMGYFNGSVQFFGITEQIEEIKTSKFTKWIDVIPGVKRARNWYNKMLQKGRNYFSRNYKNVIAKFDKLGDKLDYVIDDQSIRYLKNTVLNSWGFVAKMIMPTLTVQDFSKMINHPDVYLDTPQLLTKYGYISETHEVKTDDGYLLSVHRITGGKKYPPKIGKPVVFLQHGILASSVVWILTGPTKGLAYILADEGYDVWMGNSRGNSYSRAHETLSPSDKMFWDFSWHEMGIYDLPAVIDHILSITGEKKISYIGHSQGTTSFFVMMSEKPEYNDKILKFVAYAPLAFAAHIKSPIINFFAKISKPVYHGLRLLKMNDFMPTNALLTKIGRYSCEAKSLYQVICSNTLFMVTGYDTAQINKTVVPIILGHLPAGSSIKQFYHFGQGINSKKFRQFDYIQPDKNRQVYGQPEPPEYNVTKTIVPVALFYAENDLLSVVEDVENLSNKLSNLEMQHKIPMEMFNHIDFMFAIDAPALVYQPTIDYLKKPL</sequence>
<name>A0A834XTL9_APHGI</name>
<dbReference type="SUPFAM" id="SSF53474">
    <property type="entry name" value="alpha/beta-Hydrolases"/>
    <property type="match status" value="1"/>
</dbReference>
<comment type="similarity">
    <text evidence="1">Belongs to the AB hydrolase superfamily. Lipase family.</text>
</comment>
<feature type="domain" description="Partial AB-hydrolase lipase" evidence="8">
    <location>
        <begin position="284"/>
        <end position="343"/>
    </location>
</feature>
<keyword evidence="6" id="KW-0325">Glycoprotein</keyword>
<protein>
    <recommendedName>
        <fullName evidence="8">Partial AB-hydrolase lipase domain-containing protein</fullName>
    </recommendedName>
</protein>
<evidence type="ECO:0000256" key="3">
    <source>
        <dbReference type="ARBA" id="ARBA00022801"/>
    </source>
</evidence>
<evidence type="ECO:0000256" key="2">
    <source>
        <dbReference type="ARBA" id="ARBA00022729"/>
    </source>
</evidence>
<dbReference type="Proteomes" id="UP000639338">
    <property type="component" value="Unassembled WGS sequence"/>
</dbReference>
<keyword evidence="3" id="KW-0378">Hydrolase</keyword>